<protein>
    <submittedName>
        <fullName evidence="1">Uncharacterized protein</fullName>
    </submittedName>
</protein>
<feature type="non-terminal residue" evidence="1">
    <location>
        <position position="64"/>
    </location>
</feature>
<gene>
    <name evidence="1" type="ORF">J1N35_014321</name>
</gene>
<evidence type="ECO:0000313" key="2">
    <source>
        <dbReference type="Proteomes" id="UP000828251"/>
    </source>
</evidence>
<dbReference type="OrthoDB" id="1645289at2759"/>
<proteinExistence type="predicted"/>
<dbReference type="AlphaFoldDB" id="A0A9D4A8S1"/>
<feature type="non-terminal residue" evidence="1">
    <location>
        <position position="1"/>
    </location>
</feature>
<evidence type="ECO:0000313" key="1">
    <source>
        <dbReference type="EMBL" id="KAH1097400.1"/>
    </source>
</evidence>
<reference evidence="1 2" key="1">
    <citation type="journal article" date="2021" name="Plant Biotechnol. J.">
        <title>Multi-omics assisted identification of the key and species-specific regulatory components of drought-tolerant mechanisms in Gossypium stocksii.</title>
        <authorList>
            <person name="Yu D."/>
            <person name="Ke L."/>
            <person name="Zhang D."/>
            <person name="Wu Y."/>
            <person name="Sun Y."/>
            <person name="Mei J."/>
            <person name="Sun J."/>
            <person name="Sun Y."/>
        </authorList>
    </citation>
    <scope>NUCLEOTIDE SEQUENCE [LARGE SCALE GENOMIC DNA]</scope>
    <source>
        <strain evidence="2">cv. E1</strain>
        <tissue evidence="1">Leaf</tissue>
    </source>
</reference>
<organism evidence="1 2">
    <name type="scientific">Gossypium stocksii</name>
    <dbReference type="NCBI Taxonomy" id="47602"/>
    <lineage>
        <taxon>Eukaryota</taxon>
        <taxon>Viridiplantae</taxon>
        <taxon>Streptophyta</taxon>
        <taxon>Embryophyta</taxon>
        <taxon>Tracheophyta</taxon>
        <taxon>Spermatophyta</taxon>
        <taxon>Magnoliopsida</taxon>
        <taxon>eudicotyledons</taxon>
        <taxon>Gunneridae</taxon>
        <taxon>Pentapetalae</taxon>
        <taxon>rosids</taxon>
        <taxon>malvids</taxon>
        <taxon>Malvales</taxon>
        <taxon>Malvaceae</taxon>
        <taxon>Malvoideae</taxon>
        <taxon>Gossypium</taxon>
    </lineage>
</organism>
<dbReference type="EMBL" id="JAIQCV010000005">
    <property type="protein sequence ID" value="KAH1097400.1"/>
    <property type="molecule type" value="Genomic_DNA"/>
</dbReference>
<name>A0A9D4A8S1_9ROSI</name>
<accession>A0A9D4A8S1</accession>
<dbReference type="Proteomes" id="UP000828251">
    <property type="component" value="Unassembled WGS sequence"/>
</dbReference>
<sequence>LLKVWLYVDDDMDIVSGGNTITWKLEFFRYFVVLERYCDSNWVTDKVSSTNGYVFFFYGATISL</sequence>
<keyword evidence="2" id="KW-1185">Reference proteome</keyword>
<comment type="caution">
    <text evidence="1">The sequence shown here is derived from an EMBL/GenBank/DDBJ whole genome shotgun (WGS) entry which is preliminary data.</text>
</comment>